<dbReference type="InterPro" id="IPR013848">
    <property type="entry name" value="Methylthiotransferase_N"/>
</dbReference>
<organism evidence="15 16">
    <name type="scientific">Dendrosporobacter quercicolus</name>
    <dbReference type="NCBI Taxonomy" id="146817"/>
    <lineage>
        <taxon>Bacteria</taxon>
        <taxon>Bacillati</taxon>
        <taxon>Bacillota</taxon>
        <taxon>Negativicutes</taxon>
        <taxon>Selenomonadales</taxon>
        <taxon>Sporomusaceae</taxon>
        <taxon>Dendrosporobacter</taxon>
    </lineage>
</organism>
<dbReference type="InterPro" id="IPR002792">
    <property type="entry name" value="TRAM_dom"/>
</dbReference>
<dbReference type="GO" id="GO:0051539">
    <property type="term" value="F:4 iron, 4 sulfur cluster binding"/>
    <property type="evidence" value="ECO:0007669"/>
    <property type="project" value="UniProtKB-UniRule"/>
</dbReference>
<evidence type="ECO:0000256" key="1">
    <source>
        <dbReference type="ARBA" id="ARBA00003234"/>
    </source>
</evidence>
<evidence type="ECO:0000313" key="15">
    <source>
        <dbReference type="EMBL" id="SDL64095.1"/>
    </source>
</evidence>
<dbReference type="Pfam" id="PF04055">
    <property type="entry name" value="Radical_SAM"/>
    <property type="match status" value="1"/>
</dbReference>
<comment type="catalytic activity">
    <reaction evidence="11">
        <text>N(6)-dimethylallyladenosine(37) in tRNA + (sulfur carrier)-SH + AH2 + 2 S-adenosyl-L-methionine = 2-methylsulfanyl-N(6)-dimethylallyladenosine(37) in tRNA + (sulfur carrier)-H + 5'-deoxyadenosine + L-methionine + A + S-adenosyl-L-homocysteine + 2 H(+)</text>
        <dbReference type="Rhea" id="RHEA:37067"/>
        <dbReference type="Rhea" id="RHEA-COMP:10375"/>
        <dbReference type="Rhea" id="RHEA-COMP:10376"/>
        <dbReference type="Rhea" id="RHEA-COMP:14737"/>
        <dbReference type="Rhea" id="RHEA-COMP:14739"/>
        <dbReference type="ChEBI" id="CHEBI:13193"/>
        <dbReference type="ChEBI" id="CHEBI:15378"/>
        <dbReference type="ChEBI" id="CHEBI:17319"/>
        <dbReference type="ChEBI" id="CHEBI:17499"/>
        <dbReference type="ChEBI" id="CHEBI:29917"/>
        <dbReference type="ChEBI" id="CHEBI:57844"/>
        <dbReference type="ChEBI" id="CHEBI:57856"/>
        <dbReference type="ChEBI" id="CHEBI:59789"/>
        <dbReference type="ChEBI" id="CHEBI:64428"/>
        <dbReference type="ChEBI" id="CHEBI:74415"/>
        <dbReference type="ChEBI" id="CHEBI:74417"/>
        <dbReference type="EC" id="2.8.4.3"/>
    </reaction>
</comment>
<dbReference type="FunFam" id="3.40.50.12160:FF:000006">
    <property type="entry name" value="tRNA-2-methylthio-N(6)-dimethylallyladenosine synthase"/>
    <property type="match status" value="1"/>
</dbReference>
<protein>
    <recommendedName>
        <fullName evidence="10 11">tRNA-2-methylthio-N(6)-dimethylallyladenosine synthase</fullName>
        <ecNumber evidence="10 11">2.8.4.3</ecNumber>
    </recommendedName>
    <alternativeName>
        <fullName evidence="11">(Dimethylallyl)adenosine tRNA methylthiotransferase MiaB</fullName>
    </alternativeName>
    <alternativeName>
        <fullName evidence="11">tRNA-i(6)A37 methylthiotransferase</fullName>
    </alternativeName>
</protein>
<evidence type="ECO:0000256" key="2">
    <source>
        <dbReference type="ARBA" id="ARBA00022485"/>
    </source>
</evidence>
<feature type="domain" description="TRAM" evidence="12">
    <location>
        <begin position="388"/>
        <end position="452"/>
    </location>
</feature>
<dbReference type="FunFam" id="3.80.30.20:FF:000001">
    <property type="entry name" value="tRNA-2-methylthio-N(6)-dimethylallyladenosine synthase 2"/>
    <property type="match status" value="1"/>
</dbReference>
<keyword evidence="7 11" id="KW-0479">Metal-binding</keyword>
<dbReference type="PROSITE" id="PS50926">
    <property type="entry name" value="TRAM"/>
    <property type="match status" value="1"/>
</dbReference>
<keyword evidence="6 11" id="KW-0819">tRNA processing</keyword>
<evidence type="ECO:0000256" key="5">
    <source>
        <dbReference type="ARBA" id="ARBA00022691"/>
    </source>
</evidence>
<evidence type="ECO:0000256" key="6">
    <source>
        <dbReference type="ARBA" id="ARBA00022694"/>
    </source>
</evidence>
<dbReference type="SFLD" id="SFLDG01061">
    <property type="entry name" value="methylthiotransferase"/>
    <property type="match status" value="1"/>
</dbReference>
<gene>
    <name evidence="11" type="primary">miaB</name>
    <name evidence="15" type="ORF">SAMN04488502_101433</name>
</gene>
<name>A0A1G9LRL0_9FIRM</name>
<dbReference type="NCBIfam" id="TIGR00089">
    <property type="entry name" value="MiaB/RimO family radical SAM methylthiotransferase"/>
    <property type="match status" value="1"/>
</dbReference>
<dbReference type="PANTHER" id="PTHR43020">
    <property type="entry name" value="CDK5 REGULATORY SUBUNIT-ASSOCIATED PROTEIN 1"/>
    <property type="match status" value="1"/>
</dbReference>
<evidence type="ECO:0000259" key="14">
    <source>
        <dbReference type="PROSITE" id="PS51918"/>
    </source>
</evidence>
<dbReference type="Gene3D" id="3.40.50.12160">
    <property type="entry name" value="Methylthiotransferase, N-terminal domain"/>
    <property type="match status" value="1"/>
</dbReference>
<feature type="binding site" evidence="11">
    <location>
        <position position="174"/>
    </location>
    <ligand>
        <name>[4Fe-4S] cluster</name>
        <dbReference type="ChEBI" id="CHEBI:49883"/>
        <label>2</label>
        <note>4Fe-4S-S-AdoMet</note>
    </ligand>
</feature>
<dbReference type="PROSITE" id="PS51449">
    <property type="entry name" value="MTTASE_N"/>
    <property type="match status" value="1"/>
</dbReference>
<evidence type="ECO:0000259" key="13">
    <source>
        <dbReference type="PROSITE" id="PS51449"/>
    </source>
</evidence>
<dbReference type="InterPro" id="IPR020612">
    <property type="entry name" value="Methylthiotransferase_CS"/>
</dbReference>
<feature type="domain" description="Radical SAM core" evidence="14">
    <location>
        <begin position="156"/>
        <end position="385"/>
    </location>
</feature>
<dbReference type="InterPro" id="IPR005839">
    <property type="entry name" value="Methylthiotransferase"/>
</dbReference>
<dbReference type="InterPro" id="IPR038135">
    <property type="entry name" value="Methylthiotransferase_N_sf"/>
</dbReference>
<dbReference type="InterPro" id="IPR007197">
    <property type="entry name" value="rSAM"/>
</dbReference>
<comment type="similarity">
    <text evidence="11">Belongs to the methylthiotransferase family. MiaB subfamily.</text>
</comment>
<dbReference type="SFLD" id="SFLDG01082">
    <property type="entry name" value="B12-binding_domain_containing"/>
    <property type="match status" value="1"/>
</dbReference>
<dbReference type="EMBL" id="FNHB01000001">
    <property type="protein sequence ID" value="SDL64095.1"/>
    <property type="molecule type" value="Genomic_DNA"/>
</dbReference>
<evidence type="ECO:0000256" key="3">
    <source>
        <dbReference type="ARBA" id="ARBA00022490"/>
    </source>
</evidence>
<keyword evidence="2 11" id="KW-0004">4Fe-4S</keyword>
<evidence type="ECO:0000256" key="4">
    <source>
        <dbReference type="ARBA" id="ARBA00022679"/>
    </source>
</evidence>
<dbReference type="GO" id="GO:0005829">
    <property type="term" value="C:cytosol"/>
    <property type="evidence" value="ECO:0007669"/>
    <property type="project" value="TreeGrafter"/>
</dbReference>
<dbReference type="SMART" id="SM00729">
    <property type="entry name" value="Elp3"/>
    <property type="match status" value="1"/>
</dbReference>
<feature type="binding site" evidence="11">
    <location>
        <position position="170"/>
    </location>
    <ligand>
        <name>[4Fe-4S] cluster</name>
        <dbReference type="ChEBI" id="CHEBI:49883"/>
        <label>2</label>
        <note>4Fe-4S-S-AdoMet</note>
    </ligand>
</feature>
<evidence type="ECO:0000256" key="7">
    <source>
        <dbReference type="ARBA" id="ARBA00022723"/>
    </source>
</evidence>
<evidence type="ECO:0000259" key="12">
    <source>
        <dbReference type="PROSITE" id="PS50926"/>
    </source>
</evidence>
<dbReference type="InterPro" id="IPR006463">
    <property type="entry name" value="MiaB_methiolase"/>
</dbReference>
<dbReference type="PROSITE" id="PS01278">
    <property type="entry name" value="MTTASE_RADICAL"/>
    <property type="match status" value="1"/>
</dbReference>
<feature type="binding site" evidence="11">
    <location>
        <position position="177"/>
    </location>
    <ligand>
        <name>[4Fe-4S] cluster</name>
        <dbReference type="ChEBI" id="CHEBI:49883"/>
        <label>2</label>
        <note>4Fe-4S-S-AdoMet</note>
    </ligand>
</feature>
<sequence length="453" mass="51285">MMTEDKYSSQIQQPQAKFFTTITYGCQMNENDSERLAGQLKSIGYEHSDNLEKADIILINTCCVRESAEKKIYGKIGELKRLKAVNPNLIIGITGCMAQKDREKLFKKASHIDLVMGTHNIHELVKLVREVEASKGKVLAVWDQAERMAPNVPTVRRGRISAWVPIMYGCNNFCTYCIVPYVRGRERSRPVEDIVDEIRQLGKEGFKEITLLGQNVNSYGKDHDGSDFADLLSAVDAIDSIERIRYMTSHPRDMNDKVIAAVKDSRKICRHFHLPIQSGSDEILRRMNRGYTTGYYRELVDKIRQAIPGASLTTDLIVGFPGETDELFAETLNFMKEIEYDAAYTFLYSQRSGTPAATMPDQLPLAVKKARLQQLMQAQNEISLKINKRLEQTVVEVLVEGPSKTDDHKLMGRTGANKIVLWEKQGPEQVGQLARVKVETAQTWLLKGRLVLL</sequence>
<dbReference type="GO" id="GO:0046872">
    <property type="term" value="F:metal ion binding"/>
    <property type="evidence" value="ECO:0007669"/>
    <property type="project" value="UniProtKB-KW"/>
</dbReference>
<dbReference type="Proteomes" id="UP000214880">
    <property type="component" value="Unassembled WGS sequence"/>
</dbReference>
<dbReference type="NCBIfam" id="TIGR01574">
    <property type="entry name" value="miaB-methiolase"/>
    <property type="match status" value="1"/>
</dbReference>
<keyword evidence="3 11" id="KW-0963">Cytoplasm</keyword>
<keyword evidence="16" id="KW-1185">Reference proteome</keyword>
<reference evidence="15 16" key="1">
    <citation type="submission" date="2016-10" db="EMBL/GenBank/DDBJ databases">
        <authorList>
            <person name="de Groot N.N."/>
        </authorList>
    </citation>
    <scope>NUCLEOTIDE SEQUENCE [LARGE SCALE GENOMIC DNA]</scope>
    <source>
        <strain evidence="15 16">DSM 1736</strain>
    </source>
</reference>
<comment type="subcellular location">
    <subcellularLocation>
        <location evidence="11">Cytoplasm</location>
    </subcellularLocation>
</comment>
<dbReference type="AlphaFoldDB" id="A0A1G9LRL0"/>
<feature type="binding site" evidence="11">
    <location>
        <position position="62"/>
    </location>
    <ligand>
        <name>[4Fe-4S] cluster</name>
        <dbReference type="ChEBI" id="CHEBI:49883"/>
        <label>1</label>
    </ligand>
</feature>
<evidence type="ECO:0000256" key="8">
    <source>
        <dbReference type="ARBA" id="ARBA00023004"/>
    </source>
</evidence>
<dbReference type="HAMAP" id="MF_01864">
    <property type="entry name" value="tRNA_metthiotr_MiaB"/>
    <property type="match status" value="1"/>
</dbReference>
<comment type="subunit">
    <text evidence="11">Monomer.</text>
</comment>
<dbReference type="SFLD" id="SFLDF00273">
    <property type="entry name" value="(dimethylallyl)adenosine_tRNA"/>
    <property type="match status" value="1"/>
</dbReference>
<feature type="binding site" evidence="11">
    <location>
        <position position="26"/>
    </location>
    <ligand>
        <name>[4Fe-4S] cluster</name>
        <dbReference type="ChEBI" id="CHEBI:49883"/>
        <label>1</label>
    </ligand>
</feature>
<dbReference type="STRING" id="146817.SAMN04488502_101433"/>
<dbReference type="SFLD" id="SFLDS00029">
    <property type="entry name" value="Radical_SAM"/>
    <property type="match status" value="1"/>
</dbReference>
<evidence type="ECO:0000313" key="16">
    <source>
        <dbReference type="Proteomes" id="UP000214880"/>
    </source>
</evidence>
<accession>A0A1G9LRL0</accession>
<dbReference type="CDD" id="cd01335">
    <property type="entry name" value="Radical_SAM"/>
    <property type="match status" value="1"/>
</dbReference>
<dbReference type="PANTHER" id="PTHR43020:SF2">
    <property type="entry name" value="MITOCHONDRIAL TRNA METHYLTHIOTRANSFERASE CDK5RAP1"/>
    <property type="match status" value="1"/>
</dbReference>
<keyword evidence="4 11" id="KW-0808">Transferase</keyword>
<evidence type="ECO:0000256" key="11">
    <source>
        <dbReference type="HAMAP-Rule" id="MF_01864"/>
    </source>
</evidence>
<dbReference type="SUPFAM" id="SSF102114">
    <property type="entry name" value="Radical SAM enzymes"/>
    <property type="match status" value="1"/>
</dbReference>
<comment type="function">
    <text evidence="1 11">Catalyzes the methylthiolation of N6-(dimethylallyl)adenosine (i(6)A), leading to the formation of 2-methylthio-N6-(dimethylallyl)adenosine (ms(2)i(6)A) at position 37 in tRNAs that read codons beginning with uridine.</text>
</comment>
<dbReference type="Pfam" id="PF01938">
    <property type="entry name" value="TRAM"/>
    <property type="match status" value="1"/>
</dbReference>
<dbReference type="InterPro" id="IPR006638">
    <property type="entry name" value="Elp3/MiaA/NifB-like_rSAM"/>
</dbReference>
<dbReference type="PROSITE" id="PS51918">
    <property type="entry name" value="RADICAL_SAM"/>
    <property type="match status" value="1"/>
</dbReference>
<dbReference type="InterPro" id="IPR023404">
    <property type="entry name" value="rSAM_horseshoe"/>
</dbReference>
<keyword evidence="8 11" id="KW-0408">Iron</keyword>
<dbReference type="Pfam" id="PF00919">
    <property type="entry name" value="UPF0004"/>
    <property type="match status" value="1"/>
</dbReference>
<keyword evidence="5 11" id="KW-0949">S-adenosyl-L-methionine</keyword>
<dbReference type="Gene3D" id="3.80.30.20">
    <property type="entry name" value="tm_1862 like domain"/>
    <property type="match status" value="1"/>
</dbReference>
<keyword evidence="9 11" id="KW-0411">Iron-sulfur</keyword>
<comment type="cofactor">
    <cofactor evidence="11">
        <name>[4Fe-4S] cluster</name>
        <dbReference type="ChEBI" id="CHEBI:49883"/>
    </cofactor>
    <text evidence="11">Binds 2 [4Fe-4S] clusters. One cluster is coordinated with 3 cysteines and an exchangeable S-adenosyl-L-methionine.</text>
</comment>
<dbReference type="EC" id="2.8.4.3" evidence="10 11"/>
<dbReference type="GO" id="GO:0035597">
    <property type="term" value="F:tRNA-2-methylthio-N(6)-dimethylallyladenosine(37) synthase activity"/>
    <property type="evidence" value="ECO:0007669"/>
    <property type="project" value="UniProtKB-EC"/>
</dbReference>
<proteinExistence type="inferred from homology"/>
<feature type="domain" description="MTTase N-terminal" evidence="13">
    <location>
        <begin position="17"/>
        <end position="133"/>
    </location>
</feature>
<feature type="binding site" evidence="11">
    <location>
        <position position="96"/>
    </location>
    <ligand>
        <name>[4Fe-4S] cluster</name>
        <dbReference type="ChEBI" id="CHEBI:49883"/>
        <label>1</label>
    </ligand>
</feature>
<dbReference type="InterPro" id="IPR058240">
    <property type="entry name" value="rSAM_sf"/>
</dbReference>
<evidence type="ECO:0000256" key="9">
    <source>
        <dbReference type="ARBA" id="ARBA00023014"/>
    </source>
</evidence>
<evidence type="ECO:0000256" key="10">
    <source>
        <dbReference type="ARBA" id="ARBA00033765"/>
    </source>
</evidence>